<evidence type="ECO:0000313" key="1">
    <source>
        <dbReference type="EMBL" id="AIE83600.1"/>
    </source>
</evidence>
<dbReference type="KEGG" id="fgi:OP10G_0232"/>
<reference evidence="1 2" key="1">
    <citation type="journal article" date="2014" name="PLoS ONE">
        <title>The first complete genome sequence of the class fimbriimonadia in the phylum armatimonadetes.</title>
        <authorList>
            <person name="Hu Z.Y."/>
            <person name="Wang Y.Z."/>
            <person name="Im W.T."/>
            <person name="Wang S.Y."/>
            <person name="Zhao G.P."/>
            <person name="Zheng H.J."/>
            <person name="Quan Z.X."/>
        </authorList>
    </citation>
    <scope>NUCLEOTIDE SEQUENCE [LARGE SCALE GENOMIC DNA]</scope>
    <source>
        <strain evidence="1">Gsoil 348</strain>
    </source>
</reference>
<proteinExistence type="predicted"/>
<accession>A0A068NLI5</accession>
<dbReference type="AlphaFoldDB" id="A0A068NLI5"/>
<dbReference type="STRING" id="661478.OP10G_0232"/>
<sequence length="431" mass="47333">MNNTISARPKLKLAFGGLVLTGLATGLFFARSRGGVSEMLEMPAVLDDSTPAEQADGRVLGILRSTTKDPNPTLPHGEVALVAATAPKDTTHIWIQLPRVDVDTRMRGLQATGTTSTGNHVVLPWQLGSRDDRIVDVMVLPGYPDDVRWMDVTVRTAIMPAHTWRVLRLPRPHRYVTGPATESVKEDDLTISGNARIIRSPATGVEVDLRLAGKTANIYGVTFKGAQFEWTGIGDQPWGKDVVYPGPKSAQTVISLPFPMADQNRWVRVPVAVKAYRPERQVVTIPQVVLSVKMETFDKRTYPAIFLRQKFQPLAGSDSLNVGLALSTRATGRKPTEVDDQYLMPTVVMAANGQSYFERVYRIVPTWQAKLIGSDVISQKNMALLRQAVAKHQAISVPLGDFRVEVTHVIPLFERECSLTLPLQATAGATK</sequence>
<dbReference type="EMBL" id="CP007139">
    <property type="protein sequence ID" value="AIE83600.1"/>
    <property type="molecule type" value="Genomic_DNA"/>
</dbReference>
<dbReference type="HOGENOM" id="CLU_635769_0_0_0"/>
<evidence type="ECO:0000313" key="2">
    <source>
        <dbReference type="Proteomes" id="UP000027982"/>
    </source>
</evidence>
<gene>
    <name evidence="1" type="ORF">OP10G_0232</name>
</gene>
<organism evidence="1 2">
    <name type="scientific">Fimbriimonas ginsengisoli Gsoil 348</name>
    <dbReference type="NCBI Taxonomy" id="661478"/>
    <lineage>
        <taxon>Bacteria</taxon>
        <taxon>Bacillati</taxon>
        <taxon>Armatimonadota</taxon>
        <taxon>Fimbriimonadia</taxon>
        <taxon>Fimbriimonadales</taxon>
        <taxon>Fimbriimonadaceae</taxon>
        <taxon>Fimbriimonas</taxon>
    </lineage>
</organism>
<dbReference type="Proteomes" id="UP000027982">
    <property type="component" value="Chromosome"/>
</dbReference>
<protein>
    <submittedName>
        <fullName evidence="1">Uncharacterized protein</fullName>
    </submittedName>
</protein>
<dbReference type="RefSeq" id="WP_025227731.1">
    <property type="nucleotide sequence ID" value="NZ_CP007139.1"/>
</dbReference>
<keyword evidence="2" id="KW-1185">Reference proteome</keyword>
<name>A0A068NLI5_FIMGI</name>